<dbReference type="Proteomes" id="UP001331761">
    <property type="component" value="Unassembled WGS sequence"/>
</dbReference>
<name>A0AAN8INR3_TRICO</name>
<dbReference type="EMBL" id="WIXE01007671">
    <property type="protein sequence ID" value="KAK5980221.1"/>
    <property type="molecule type" value="Genomic_DNA"/>
</dbReference>
<evidence type="ECO:0000313" key="2">
    <source>
        <dbReference type="Proteomes" id="UP001331761"/>
    </source>
</evidence>
<reference evidence="1 2" key="1">
    <citation type="submission" date="2019-10" db="EMBL/GenBank/DDBJ databases">
        <title>Assembly and Annotation for the nematode Trichostrongylus colubriformis.</title>
        <authorList>
            <person name="Martin J."/>
        </authorList>
    </citation>
    <scope>NUCLEOTIDE SEQUENCE [LARGE SCALE GENOMIC DNA]</scope>
    <source>
        <strain evidence="1">G859</strain>
        <tissue evidence="1">Whole worm</tissue>
    </source>
</reference>
<dbReference type="SUPFAM" id="SSF63737">
    <property type="entry name" value="Leukotriene A4 hydrolase N-terminal domain"/>
    <property type="match status" value="1"/>
</dbReference>
<sequence>MKVYLPSYPDVPPEKELTFDGEVDILVEVLAPTNLIILHMLDIAIKNVHVLMNGENIFVKHKSSERLEVGVFLLRSTIPADEHIRVKEGHRACTAHCTIGMTTLNYDDCWRFHWLEGEQMVHGESR</sequence>
<dbReference type="Gene3D" id="2.60.40.1730">
    <property type="entry name" value="tricorn interacting facor f3 domain"/>
    <property type="match status" value="1"/>
</dbReference>
<proteinExistence type="predicted"/>
<gene>
    <name evidence="1" type="ORF">GCK32_020706</name>
</gene>
<dbReference type="InterPro" id="IPR042097">
    <property type="entry name" value="Aminopeptidase_N-like_N_sf"/>
</dbReference>
<accession>A0AAN8INR3</accession>
<keyword evidence="2" id="KW-1185">Reference proteome</keyword>
<protein>
    <submittedName>
        <fullName evidence="1">Peptidase M1 domain containing protein</fullName>
    </submittedName>
</protein>
<evidence type="ECO:0000313" key="1">
    <source>
        <dbReference type="EMBL" id="KAK5980221.1"/>
    </source>
</evidence>
<organism evidence="1 2">
    <name type="scientific">Trichostrongylus colubriformis</name>
    <name type="common">Black scour worm</name>
    <dbReference type="NCBI Taxonomy" id="6319"/>
    <lineage>
        <taxon>Eukaryota</taxon>
        <taxon>Metazoa</taxon>
        <taxon>Ecdysozoa</taxon>
        <taxon>Nematoda</taxon>
        <taxon>Chromadorea</taxon>
        <taxon>Rhabditida</taxon>
        <taxon>Rhabditina</taxon>
        <taxon>Rhabditomorpha</taxon>
        <taxon>Strongyloidea</taxon>
        <taxon>Trichostrongylidae</taxon>
        <taxon>Trichostrongylus</taxon>
    </lineage>
</organism>
<dbReference type="AlphaFoldDB" id="A0AAN8INR3"/>
<comment type="caution">
    <text evidence="1">The sequence shown here is derived from an EMBL/GenBank/DDBJ whole genome shotgun (WGS) entry which is preliminary data.</text>
</comment>